<evidence type="ECO:0000313" key="13">
    <source>
        <dbReference type="EMBL" id="PWB01909.1"/>
    </source>
</evidence>
<evidence type="ECO:0000313" key="14">
    <source>
        <dbReference type="Proteomes" id="UP000244905"/>
    </source>
</evidence>
<gene>
    <name evidence="13" type="ORF">C5O23_08170</name>
</gene>
<dbReference type="InterPro" id="IPR051676">
    <property type="entry name" value="UPF0053_domain"/>
</dbReference>
<dbReference type="Proteomes" id="UP000244905">
    <property type="component" value="Unassembled WGS sequence"/>
</dbReference>
<evidence type="ECO:0000256" key="5">
    <source>
        <dbReference type="ARBA" id="ARBA00022989"/>
    </source>
</evidence>
<evidence type="ECO:0000256" key="7">
    <source>
        <dbReference type="ARBA" id="ARBA00023136"/>
    </source>
</evidence>
<dbReference type="CDD" id="cd04590">
    <property type="entry name" value="CBS_pair_CorC_HlyC_assoc"/>
    <property type="match status" value="1"/>
</dbReference>
<dbReference type="Pfam" id="PF01595">
    <property type="entry name" value="CNNM"/>
    <property type="match status" value="1"/>
</dbReference>
<keyword evidence="5 9" id="KW-1133">Transmembrane helix</keyword>
<dbReference type="InterPro" id="IPR002550">
    <property type="entry name" value="CNNM"/>
</dbReference>
<dbReference type="Gene3D" id="3.30.465.10">
    <property type="match status" value="1"/>
</dbReference>
<dbReference type="PROSITE" id="PS51371">
    <property type="entry name" value="CBS"/>
    <property type="match status" value="1"/>
</dbReference>
<evidence type="ECO:0000256" key="9">
    <source>
        <dbReference type="PROSITE-ProRule" id="PRU01193"/>
    </source>
</evidence>
<dbReference type="Pfam" id="PF03471">
    <property type="entry name" value="CorC_HlyC"/>
    <property type="match status" value="1"/>
</dbReference>
<name>A0A2V1IJL9_9BACT</name>
<dbReference type="AlphaFoldDB" id="A0A2V1IJL9"/>
<evidence type="ECO:0000256" key="3">
    <source>
        <dbReference type="ARBA" id="ARBA00022692"/>
    </source>
</evidence>
<dbReference type="Pfam" id="PF00571">
    <property type="entry name" value="CBS"/>
    <property type="match status" value="1"/>
</dbReference>
<dbReference type="GO" id="GO:0050660">
    <property type="term" value="F:flavin adenine dinucleotide binding"/>
    <property type="evidence" value="ECO:0007669"/>
    <property type="project" value="InterPro"/>
</dbReference>
<feature type="transmembrane region" description="Helical" evidence="10">
    <location>
        <begin position="6"/>
        <end position="27"/>
    </location>
</feature>
<sequence>MDDLIIIIALILLNGVFSMSEVALISARKSKLSAEAKDGNRSAANALKLQSEPDRFLSTVQIGITLIGILTGLFSGATIATEAGNYLTSIGLAPKMAMNIAKFVIVAIVTYLSIVVGELVPKRIGMGHADGIAKLAAGPMRLLSLITYPIVWLLSASTSAIVKIFKLGNNTSKVTEEEIKSLIQEGIDSGEVREVEQDIMERALVMGDSRIGAIMTSRKEVATLTIDMDEESIRKVLCDDLHSSYPVFDRDKEDICGVISLKSLVLSLGKPDFNIEKAIIPPMCLPESMTVYDALETFKTTDNHFALVYDEFGSFQGIITLRDILDGLVGNIAQSGEGPMIVKRPDVDEWLVDGQCPIYDFLAYFDCEELYKPAGYTTIGGLIMETLRKVPTEGDTIKWHSFKIEVADMDRVRIDKVAVSRLTAGNL</sequence>
<dbReference type="InterPro" id="IPR036318">
    <property type="entry name" value="FAD-bd_PCMH-like_sf"/>
</dbReference>
<feature type="domain" description="CBS" evidence="11">
    <location>
        <begin position="275"/>
        <end position="335"/>
    </location>
</feature>
<keyword evidence="4" id="KW-0677">Repeat</keyword>
<keyword evidence="3 9" id="KW-0812">Transmembrane</keyword>
<evidence type="ECO:0000256" key="1">
    <source>
        <dbReference type="ARBA" id="ARBA00004651"/>
    </source>
</evidence>
<evidence type="ECO:0000256" key="4">
    <source>
        <dbReference type="ARBA" id="ARBA00022737"/>
    </source>
</evidence>
<feature type="transmembrane region" description="Helical" evidence="10">
    <location>
        <begin position="100"/>
        <end position="121"/>
    </location>
</feature>
<keyword evidence="14" id="KW-1185">Reference proteome</keyword>
<proteinExistence type="predicted"/>
<keyword evidence="7 9" id="KW-0472">Membrane</keyword>
<dbReference type="SMART" id="SM00116">
    <property type="entry name" value="CBS"/>
    <property type="match status" value="2"/>
</dbReference>
<dbReference type="PANTHER" id="PTHR43099">
    <property type="entry name" value="UPF0053 PROTEIN YRKA"/>
    <property type="match status" value="1"/>
</dbReference>
<evidence type="ECO:0000256" key="8">
    <source>
        <dbReference type="PROSITE-ProRule" id="PRU00703"/>
    </source>
</evidence>
<organism evidence="13 14">
    <name type="scientific">Duncaniella muris</name>
    <dbReference type="NCBI Taxonomy" id="2094150"/>
    <lineage>
        <taxon>Bacteria</taxon>
        <taxon>Pseudomonadati</taxon>
        <taxon>Bacteroidota</taxon>
        <taxon>Bacteroidia</taxon>
        <taxon>Bacteroidales</taxon>
        <taxon>Muribaculaceae</taxon>
        <taxon>Duncaniella</taxon>
    </lineage>
</organism>
<dbReference type="GeneID" id="82526320"/>
<feature type="domain" description="CNNM transmembrane" evidence="12">
    <location>
        <begin position="1"/>
        <end position="197"/>
    </location>
</feature>
<dbReference type="EMBL" id="PUEC01000017">
    <property type="protein sequence ID" value="PWB01909.1"/>
    <property type="molecule type" value="Genomic_DNA"/>
</dbReference>
<accession>A0A2V1IJL9</accession>
<dbReference type="PROSITE" id="PS51846">
    <property type="entry name" value="CNNM"/>
    <property type="match status" value="1"/>
</dbReference>
<reference evidence="14" key="1">
    <citation type="submission" date="2018-02" db="EMBL/GenBank/DDBJ databases">
        <authorList>
            <person name="Clavel T."/>
            <person name="Strowig T."/>
        </authorList>
    </citation>
    <scope>NUCLEOTIDE SEQUENCE [LARGE SCALE GENOMIC DNA]</scope>
    <source>
        <strain evidence="14">DSM 103720</strain>
    </source>
</reference>
<comment type="caution">
    <text evidence="13">The sequence shown here is derived from an EMBL/GenBank/DDBJ whole genome shotgun (WGS) entry which is preliminary data.</text>
</comment>
<keyword evidence="2" id="KW-1003">Cell membrane</keyword>
<evidence type="ECO:0000259" key="12">
    <source>
        <dbReference type="PROSITE" id="PS51846"/>
    </source>
</evidence>
<feature type="transmembrane region" description="Helical" evidence="10">
    <location>
        <begin position="56"/>
        <end position="80"/>
    </location>
</feature>
<dbReference type="InterPro" id="IPR046342">
    <property type="entry name" value="CBS_dom_sf"/>
</dbReference>
<evidence type="ECO:0000259" key="11">
    <source>
        <dbReference type="PROSITE" id="PS51371"/>
    </source>
</evidence>
<evidence type="ECO:0000256" key="10">
    <source>
        <dbReference type="SAM" id="Phobius"/>
    </source>
</evidence>
<evidence type="ECO:0000256" key="2">
    <source>
        <dbReference type="ARBA" id="ARBA00022475"/>
    </source>
</evidence>
<protein>
    <submittedName>
        <fullName evidence="13">HlyC/CorC family transporter</fullName>
    </submittedName>
</protein>
<dbReference type="RefSeq" id="WP_107032460.1">
    <property type="nucleotide sequence ID" value="NZ_CAOLSD010000010.1"/>
</dbReference>
<comment type="subcellular location">
    <subcellularLocation>
        <location evidence="1">Cell membrane</location>
        <topology evidence="1">Multi-pass membrane protein</topology>
    </subcellularLocation>
</comment>
<evidence type="ECO:0000256" key="6">
    <source>
        <dbReference type="ARBA" id="ARBA00023122"/>
    </source>
</evidence>
<dbReference type="SMART" id="SM01091">
    <property type="entry name" value="CorC_HlyC"/>
    <property type="match status" value="1"/>
</dbReference>
<dbReference type="InterPro" id="IPR016169">
    <property type="entry name" value="FAD-bd_PCMH_sub2"/>
</dbReference>
<dbReference type="SUPFAM" id="SSF54631">
    <property type="entry name" value="CBS-domain pair"/>
    <property type="match status" value="1"/>
</dbReference>
<dbReference type="SUPFAM" id="SSF56176">
    <property type="entry name" value="FAD-binding/transporter-associated domain-like"/>
    <property type="match status" value="1"/>
</dbReference>
<dbReference type="GO" id="GO:0005886">
    <property type="term" value="C:plasma membrane"/>
    <property type="evidence" value="ECO:0007669"/>
    <property type="project" value="UniProtKB-SubCell"/>
</dbReference>
<dbReference type="InterPro" id="IPR005170">
    <property type="entry name" value="Transptr-assoc_dom"/>
</dbReference>
<keyword evidence="6 8" id="KW-0129">CBS domain</keyword>
<dbReference type="Gene3D" id="3.10.580.10">
    <property type="entry name" value="CBS-domain"/>
    <property type="match status" value="1"/>
</dbReference>
<dbReference type="InterPro" id="IPR000644">
    <property type="entry name" value="CBS_dom"/>
</dbReference>
<dbReference type="PANTHER" id="PTHR43099:SF5">
    <property type="entry name" value="HLYC_CORC FAMILY TRANSPORTER"/>
    <property type="match status" value="1"/>
</dbReference>
<dbReference type="InterPro" id="IPR044751">
    <property type="entry name" value="Ion_transp-like_CBS"/>
</dbReference>
<feature type="transmembrane region" description="Helical" evidence="10">
    <location>
        <begin position="142"/>
        <end position="165"/>
    </location>
</feature>